<reference evidence="1 2" key="1">
    <citation type="submission" date="2016-03" db="EMBL/GenBank/DDBJ databases">
        <title>Cyphomyrmex costatus WGS genome.</title>
        <authorList>
            <person name="Nygaard S."/>
            <person name="Hu H."/>
            <person name="Boomsma J."/>
            <person name="Zhang G."/>
        </authorList>
    </citation>
    <scope>NUCLEOTIDE SEQUENCE [LARGE SCALE GENOMIC DNA]</scope>
    <source>
        <strain evidence="1">MS0001</strain>
        <tissue evidence="1">Whole body</tissue>
    </source>
</reference>
<evidence type="ECO:0000313" key="1">
    <source>
        <dbReference type="EMBL" id="KYN08120.1"/>
    </source>
</evidence>
<sequence>MGRLPMNASVRRCNGEGNPIKSVPAVTTSPLSPFHVERRLFVPFPSRWATQAFRSLLANLELATRKMERQAKSAIRKSESRVTTTRFVARDSVGRNNSELLISPTHDSMKLNFYAEKEVRYTIYARYTIPRHFCFTRLSIITQDFAIRYMCPLSIESR</sequence>
<keyword evidence="2" id="KW-1185">Reference proteome</keyword>
<accession>A0A195D5F0</accession>
<dbReference type="Proteomes" id="UP000078542">
    <property type="component" value="Unassembled WGS sequence"/>
</dbReference>
<organism evidence="1 2">
    <name type="scientific">Cyphomyrmex costatus</name>
    <dbReference type="NCBI Taxonomy" id="456900"/>
    <lineage>
        <taxon>Eukaryota</taxon>
        <taxon>Metazoa</taxon>
        <taxon>Ecdysozoa</taxon>
        <taxon>Arthropoda</taxon>
        <taxon>Hexapoda</taxon>
        <taxon>Insecta</taxon>
        <taxon>Pterygota</taxon>
        <taxon>Neoptera</taxon>
        <taxon>Endopterygota</taxon>
        <taxon>Hymenoptera</taxon>
        <taxon>Apocrita</taxon>
        <taxon>Aculeata</taxon>
        <taxon>Formicoidea</taxon>
        <taxon>Formicidae</taxon>
        <taxon>Myrmicinae</taxon>
        <taxon>Cyphomyrmex</taxon>
    </lineage>
</organism>
<evidence type="ECO:0000313" key="2">
    <source>
        <dbReference type="Proteomes" id="UP000078542"/>
    </source>
</evidence>
<protein>
    <submittedName>
        <fullName evidence="1">Uncharacterized protein</fullName>
    </submittedName>
</protein>
<proteinExistence type="predicted"/>
<dbReference type="EMBL" id="KQ976818">
    <property type="protein sequence ID" value="KYN08120.1"/>
    <property type="molecule type" value="Genomic_DNA"/>
</dbReference>
<name>A0A195D5F0_9HYME</name>
<gene>
    <name evidence="1" type="ORF">ALC62_00965</name>
</gene>
<dbReference type="AlphaFoldDB" id="A0A195D5F0"/>